<dbReference type="AlphaFoldDB" id="A0A0S2DDC8"/>
<reference evidence="2 3" key="1">
    <citation type="submission" date="2015-11" db="EMBL/GenBank/DDBJ databases">
        <title>Genome sequences of Lysobacter enzymogenes strain C3 and Lysobacter antibioticus ATCC 29479.</title>
        <authorList>
            <person name="Kobayashi D.Y."/>
        </authorList>
    </citation>
    <scope>NUCLEOTIDE SEQUENCE [LARGE SCALE GENOMIC DNA]</scope>
    <source>
        <strain evidence="2 3">C3</strain>
    </source>
</reference>
<dbReference type="KEGG" id="lez:GLE_1002"/>
<feature type="transmembrane region" description="Helical" evidence="1">
    <location>
        <begin position="38"/>
        <end position="69"/>
    </location>
</feature>
<evidence type="ECO:0000313" key="2">
    <source>
        <dbReference type="EMBL" id="ALN56360.1"/>
    </source>
</evidence>
<accession>A0A0S2DDC8</accession>
<sequence>MFAQTFRFADQRSQWNAFQSRVRSAFEPRKPRHRLLRFVLGVVGLGLLALLVFFSVFVGAAMIAVGLAYKLWQRRGKPMTARAKGHGDVVEGEFRVVAPQALPRAADRAR</sequence>
<dbReference type="RefSeq" id="WP_057946455.1">
    <property type="nucleotide sequence ID" value="NZ_RCTY01000055.1"/>
</dbReference>
<gene>
    <name evidence="2" type="ORF">GLE_1002</name>
</gene>
<proteinExistence type="predicted"/>
<keyword evidence="1" id="KW-1133">Transmembrane helix</keyword>
<evidence type="ECO:0000313" key="3">
    <source>
        <dbReference type="Proteomes" id="UP000061569"/>
    </source>
</evidence>
<keyword evidence="1" id="KW-0472">Membrane</keyword>
<name>A0A0S2DDC8_LYSEN</name>
<dbReference type="STRING" id="69.GLE_1002"/>
<evidence type="ECO:0000256" key="1">
    <source>
        <dbReference type="SAM" id="Phobius"/>
    </source>
</evidence>
<organism evidence="2 3">
    <name type="scientific">Lysobacter enzymogenes</name>
    <dbReference type="NCBI Taxonomy" id="69"/>
    <lineage>
        <taxon>Bacteria</taxon>
        <taxon>Pseudomonadati</taxon>
        <taxon>Pseudomonadota</taxon>
        <taxon>Gammaproteobacteria</taxon>
        <taxon>Lysobacterales</taxon>
        <taxon>Lysobacteraceae</taxon>
        <taxon>Lysobacter</taxon>
    </lineage>
</organism>
<protein>
    <recommendedName>
        <fullName evidence="4">Transmembrane protein</fullName>
    </recommendedName>
</protein>
<dbReference type="Proteomes" id="UP000061569">
    <property type="component" value="Chromosome"/>
</dbReference>
<evidence type="ECO:0008006" key="4">
    <source>
        <dbReference type="Google" id="ProtNLM"/>
    </source>
</evidence>
<dbReference type="PATRIC" id="fig|69.6.peg.990"/>
<dbReference type="EMBL" id="CP013140">
    <property type="protein sequence ID" value="ALN56360.1"/>
    <property type="molecule type" value="Genomic_DNA"/>
</dbReference>
<keyword evidence="1" id="KW-0812">Transmembrane</keyword>